<reference evidence="2 3" key="1">
    <citation type="journal article" date="2016" name="Mol. Biol. Evol.">
        <title>Comparative Genomics of Early-Diverging Mushroom-Forming Fungi Provides Insights into the Origins of Lignocellulose Decay Capabilities.</title>
        <authorList>
            <person name="Nagy L.G."/>
            <person name="Riley R."/>
            <person name="Tritt A."/>
            <person name="Adam C."/>
            <person name="Daum C."/>
            <person name="Floudas D."/>
            <person name="Sun H."/>
            <person name="Yadav J.S."/>
            <person name="Pangilinan J."/>
            <person name="Larsson K.H."/>
            <person name="Matsuura K."/>
            <person name="Barry K."/>
            <person name="Labutti K."/>
            <person name="Kuo R."/>
            <person name="Ohm R.A."/>
            <person name="Bhattacharya S.S."/>
            <person name="Shirouzu T."/>
            <person name="Yoshinaga Y."/>
            <person name="Martin F.M."/>
            <person name="Grigoriev I.V."/>
            <person name="Hibbett D.S."/>
        </authorList>
    </citation>
    <scope>NUCLEOTIDE SEQUENCE [LARGE SCALE GENOMIC DNA]</scope>
    <source>
        <strain evidence="2 3">HHB12029</strain>
    </source>
</reference>
<sequence>MSTPATFEKTVLNTVRRHKERADYDVATVAGIVAEAKIVHLAFVDDAGLPQCVPMLAAFEHDEESGECLLYLHGYPGGRFVKTLQDAGTPMVATATILDGYVLALSVFSHSMNYRSAVMHGVTLPFTQEELDGGAKYRALEKVVESATPGRWDAARRPSESEIKGTAVLRMRVESASAKIRTGPPKDEKADLENAELVAQTWTGVVPTRVVSQPPIASPYYPGDPSPTEAPEHVRAL</sequence>
<evidence type="ECO:0000313" key="3">
    <source>
        <dbReference type="Proteomes" id="UP000077266"/>
    </source>
</evidence>
<organism evidence="2 3">
    <name type="scientific">Exidia glandulosa HHB12029</name>
    <dbReference type="NCBI Taxonomy" id="1314781"/>
    <lineage>
        <taxon>Eukaryota</taxon>
        <taxon>Fungi</taxon>
        <taxon>Dikarya</taxon>
        <taxon>Basidiomycota</taxon>
        <taxon>Agaricomycotina</taxon>
        <taxon>Agaricomycetes</taxon>
        <taxon>Auriculariales</taxon>
        <taxon>Exidiaceae</taxon>
        <taxon>Exidia</taxon>
    </lineage>
</organism>
<dbReference type="InParanoid" id="A0A165NHZ0"/>
<protein>
    <recommendedName>
        <fullName evidence="4">5-nitroimidazole antibiotic resistance protein</fullName>
    </recommendedName>
</protein>
<evidence type="ECO:0000313" key="2">
    <source>
        <dbReference type="EMBL" id="KZW00773.1"/>
    </source>
</evidence>
<dbReference type="Gene3D" id="2.30.110.10">
    <property type="entry name" value="Electron Transport, Fmn-binding Protein, Chain A"/>
    <property type="match status" value="1"/>
</dbReference>
<keyword evidence="3" id="KW-1185">Reference proteome</keyword>
<name>A0A165NHZ0_EXIGL</name>
<dbReference type="PANTHER" id="PTHR34071">
    <property type="entry name" value="5-NITROIMIDAZOLE ANTIBIOTICS RESISTANCE PROTEIN, NIMA-FAMILY-RELATED PROTEIN-RELATED"/>
    <property type="match status" value="1"/>
</dbReference>
<dbReference type="EMBL" id="KV425898">
    <property type="protein sequence ID" value="KZW00773.1"/>
    <property type="molecule type" value="Genomic_DNA"/>
</dbReference>
<dbReference type="AlphaFoldDB" id="A0A165NHZ0"/>
<evidence type="ECO:0000256" key="1">
    <source>
        <dbReference type="SAM" id="MobiDB-lite"/>
    </source>
</evidence>
<dbReference type="PANTHER" id="PTHR34071:SF2">
    <property type="entry name" value="FLAVIN-NUCLEOTIDE-BINDING PROTEIN"/>
    <property type="match status" value="1"/>
</dbReference>
<proteinExistence type="predicted"/>
<dbReference type="InterPro" id="IPR012349">
    <property type="entry name" value="Split_barrel_FMN-bd"/>
</dbReference>
<evidence type="ECO:0008006" key="4">
    <source>
        <dbReference type="Google" id="ProtNLM"/>
    </source>
</evidence>
<dbReference type="Proteomes" id="UP000077266">
    <property type="component" value="Unassembled WGS sequence"/>
</dbReference>
<accession>A0A165NHZ0</accession>
<dbReference type="OrthoDB" id="444432at2759"/>
<dbReference type="Pfam" id="PF12900">
    <property type="entry name" value="Pyridox_ox_2"/>
    <property type="match status" value="1"/>
</dbReference>
<gene>
    <name evidence="2" type="ORF">EXIGLDRAFT_666845</name>
</gene>
<feature type="region of interest" description="Disordered" evidence="1">
    <location>
        <begin position="213"/>
        <end position="237"/>
    </location>
</feature>
<dbReference type="InterPro" id="IPR024747">
    <property type="entry name" value="Pyridox_Oxase-rel"/>
</dbReference>
<dbReference type="STRING" id="1314781.A0A165NHZ0"/>
<dbReference type="SUPFAM" id="SSF50475">
    <property type="entry name" value="FMN-binding split barrel"/>
    <property type="match status" value="1"/>
</dbReference>